<dbReference type="GeneID" id="24095581"/>
<dbReference type="RefSeq" id="XP_012179953.1">
    <property type="nucleotide sequence ID" value="XM_012324563.1"/>
</dbReference>
<organism evidence="2 3">
    <name type="scientific">Fibroporia radiculosa</name>
    <dbReference type="NCBI Taxonomy" id="599839"/>
    <lineage>
        <taxon>Eukaryota</taxon>
        <taxon>Fungi</taxon>
        <taxon>Dikarya</taxon>
        <taxon>Basidiomycota</taxon>
        <taxon>Agaricomycotina</taxon>
        <taxon>Agaricomycetes</taxon>
        <taxon>Polyporales</taxon>
        <taxon>Fibroporiaceae</taxon>
        <taxon>Fibroporia</taxon>
    </lineage>
</organism>
<sequence>MSQDTGSRISVPGSITDATTSAGTQDSELKAKVIRVMANTMNGCLTELGYHPDIYAQMNAVHEWNIRLRDENAKLLDDNRSLAQLISVQNERLTKESSSSHTVPGVNELQRRIQALEVDRQAMLTQRHHTMNELLFLRHEVARLQQITSPTSTNPHPYVVPPPFVPALNGAVPRLSPYGPGFPTVQHLGRHRPPLPAIDTAITSSTMERRHSSSARASPVSFFASGSRPASASSRIGSISKEASRMGLEEQREVVIDTIPAPVNDDINVEMIDLVHDSGAECEERAPKRPRLETENDVLEADILQDCVEAGFDDDEEDETSGKRWCRMCRYVQVIMYPHTFIFETIEYRSRHLTGVVEEAPEPFVNASVEELVQHCEREHPKGWESLKQSIQAQTDSE</sequence>
<reference evidence="2 3" key="1">
    <citation type="journal article" date="2012" name="Appl. Environ. Microbiol.">
        <title>Short-read sequencing for genomic analysis of the brown rot fungus Fibroporia radiculosa.</title>
        <authorList>
            <person name="Tang J.D."/>
            <person name="Perkins A.D."/>
            <person name="Sonstegard T.S."/>
            <person name="Schroeder S.G."/>
            <person name="Burgess S.C."/>
            <person name="Diehl S.V."/>
        </authorList>
    </citation>
    <scope>NUCLEOTIDE SEQUENCE [LARGE SCALE GENOMIC DNA]</scope>
    <source>
        <strain evidence="2 3">TFFH 294</strain>
    </source>
</reference>
<dbReference type="HOGENOM" id="CLU_700401_0_0_1"/>
<dbReference type="OrthoDB" id="2804722at2759"/>
<accession>J4GN21</accession>
<evidence type="ECO:0000313" key="2">
    <source>
        <dbReference type="EMBL" id="CCM00670.1"/>
    </source>
</evidence>
<evidence type="ECO:0000256" key="1">
    <source>
        <dbReference type="SAM" id="MobiDB-lite"/>
    </source>
</evidence>
<proteinExistence type="predicted"/>
<feature type="region of interest" description="Disordered" evidence="1">
    <location>
        <begin position="1"/>
        <end position="24"/>
    </location>
</feature>
<dbReference type="Proteomes" id="UP000006352">
    <property type="component" value="Unassembled WGS sequence"/>
</dbReference>
<dbReference type="InParanoid" id="J4GN21"/>
<protein>
    <submittedName>
        <fullName evidence="2">Uncharacterized protein</fullName>
    </submittedName>
</protein>
<gene>
    <name evidence="2" type="ORF">FIBRA_02709</name>
</gene>
<name>J4GN21_9APHY</name>
<keyword evidence="3" id="KW-1185">Reference proteome</keyword>
<dbReference type="AlphaFoldDB" id="J4GN21"/>
<dbReference type="STRING" id="599839.J4GN21"/>
<evidence type="ECO:0000313" key="3">
    <source>
        <dbReference type="Proteomes" id="UP000006352"/>
    </source>
</evidence>
<dbReference type="EMBL" id="HE796998">
    <property type="protein sequence ID" value="CCM00670.1"/>
    <property type="molecule type" value="Genomic_DNA"/>
</dbReference>